<dbReference type="PANTHER" id="PTHR37313:SF4">
    <property type="entry name" value="CONSERVED MEMBRANE PROTEIN-RELATED"/>
    <property type="match status" value="1"/>
</dbReference>
<organism evidence="1">
    <name type="scientific">freshwater metagenome</name>
    <dbReference type="NCBI Taxonomy" id="449393"/>
    <lineage>
        <taxon>unclassified sequences</taxon>
        <taxon>metagenomes</taxon>
        <taxon>ecological metagenomes</taxon>
    </lineage>
</organism>
<dbReference type="EMBL" id="CAEZXB010000022">
    <property type="protein sequence ID" value="CAB4680718.1"/>
    <property type="molecule type" value="Genomic_DNA"/>
</dbReference>
<proteinExistence type="predicted"/>
<dbReference type="Pfam" id="PF05949">
    <property type="entry name" value="DUF881"/>
    <property type="match status" value="1"/>
</dbReference>
<dbReference type="EMBL" id="CAFBRC010000029">
    <property type="protein sequence ID" value="CAB5074423.1"/>
    <property type="molecule type" value="Genomic_DNA"/>
</dbReference>
<name>A0A6J6N6K6_9ZZZZ</name>
<accession>A0A6J6N6K6</accession>
<gene>
    <name evidence="1" type="ORF">UFOPK2342_01126</name>
    <name evidence="2" type="ORF">UFOPK2423_00994</name>
    <name evidence="3" type="ORF">UFOPK4367_00587</name>
</gene>
<reference evidence="1" key="1">
    <citation type="submission" date="2020-05" db="EMBL/GenBank/DDBJ databases">
        <authorList>
            <person name="Chiriac C."/>
            <person name="Salcher M."/>
            <person name="Ghai R."/>
            <person name="Kavagutti S V."/>
        </authorList>
    </citation>
    <scope>NUCLEOTIDE SEQUENCE</scope>
</reference>
<evidence type="ECO:0000313" key="3">
    <source>
        <dbReference type="EMBL" id="CAB5074423.1"/>
    </source>
</evidence>
<dbReference type="AlphaFoldDB" id="A0A6J6N6K6"/>
<sequence>MAFALAGLLFVASARSSGGFDLRSGDHGDLISLIHEQDRHSAQLTNEVSSISAKLQETLASQVGDAIGAATAESAGLARAAGDLALRGPGVQITLKDAPPPLGEVPAGLVLDDYVVHQQDVQAVVNALWSGKAEAISINGERITNSSAIRCAGNTLLLNGRVFSPPFIISAIGSPTSLKKSINTSAAIKIYRQYSEAVGLGWSMREISRLNIPKASLPSQLLLAHRV</sequence>
<dbReference type="Gene3D" id="3.30.70.1880">
    <property type="entry name" value="Protein of unknown function DUF881"/>
    <property type="match status" value="1"/>
</dbReference>
<evidence type="ECO:0000313" key="2">
    <source>
        <dbReference type="EMBL" id="CAB4697908.1"/>
    </source>
</evidence>
<dbReference type="PANTHER" id="PTHR37313">
    <property type="entry name" value="UPF0749 PROTEIN RV1825"/>
    <property type="match status" value="1"/>
</dbReference>
<dbReference type="InterPro" id="IPR010273">
    <property type="entry name" value="DUF881"/>
</dbReference>
<dbReference type="GO" id="GO:0005886">
    <property type="term" value="C:plasma membrane"/>
    <property type="evidence" value="ECO:0007669"/>
    <property type="project" value="TreeGrafter"/>
</dbReference>
<evidence type="ECO:0000313" key="1">
    <source>
        <dbReference type="EMBL" id="CAB4680718.1"/>
    </source>
</evidence>
<protein>
    <submittedName>
        <fullName evidence="1">Unannotated protein</fullName>
    </submittedName>
</protein>
<dbReference type="EMBL" id="CAEZXN010000021">
    <property type="protein sequence ID" value="CAB4697908.1"/>
    <property type="molecule type" value="Genomic_DNA"/>
</dbReference>